<feature type="transmembrane region" description="Helical" evidence="12">
    <location>
        <begin position="638"/>
        <end position="656"/>
    </location>
</feature>
<dbReference type="EC" id="2.-.-.-" evidence="12"/>
<feature type="transmembrane region" description="Helical" evidence="12">
    <location>
        <begin position="614"/>
        <end position="632"/>
    </location>
</feature>
<evidence type="ECO:0000256" key="4">
    <source>
        <dbReference type="ARBA" id="ARBA00020831"/>
    </source>
</evidence>
<dbReference type="InterPro" id="IPR002591">
    <property type="entry name" value="Phosphodiest/P_Trfase"/>
</dbReference>
<keyword evidence="10 12" id="KW-0472">Membrane</keyword>
<dbReference type="PANTHER" id="PTHR12250:SF0">
    <property type="entry name" value="GPI ETHANOLAMINE PHOSPHATE TRANSFERASE 1"/>
    <property type="match status" value="1"/>
</dbReference>
<feature type="transmembrane region" description="Helical" evidence="12">
    <location>
        <begin position="719"/>
        <end position="739"/>
    </location>
</feature>
<keyword evidence="7 12" id="KW-0812">Transmembrane</keyword>
<feature type="transmembrane region" description="Helical" evidence="12">
    <location>
        <begin position="801"/>
        <end position="825"/>
    </location>
</feature>
<evidence type="ECO:0000313" key="14">
    <source>
        <dbReference type="Ensembl" id="ENSONIP00000054803.1"/>
    </source>
</evidence>
<feature type="domain" description="GPI ethanolamine phosphate transferase 1 C-terminal" evidence="13">
    <location>
        <begin position="589"/>
        <end position="768"/>
    </location>
</feature>
<comment type="function">
    <text evidence="12">Ethanolamine phosphate transferase involved in glycosylphosphatidylinositol-anchor biosynthesis. Transfers ethanolamine phosphate to the first alpha-1,4-linked mannose of the glycosylphosphatidylinositol precursor of GPI-anchor.</text>
</comment>
<dbReference type="InterPro" id="IPR017852">
    <property type="entry name" value="GPI_EtnP_transferase_1_C"/>
</dbReference>
<dbReference type="Proteomes" id="UP000005207">
    <property type="component" value="Linkage group LG9"/>
</dbReference>
<name>A0A669D2L2_ORENI</name>
<dbReference type="SUPFAM" id="SSF53649">
    <property type="entry name" value="Alkaline phosphatase-like"/>
    <property type="match status" value="1"/>
</dbReference>
<evidence type="ECO:0000256" key="7">
    <source>
        <dbReference type="ARBA" id="ARBA00022692"/>
    </source>
</evidence>
<evidence type="ECO:0000256" key="9">
    <source>
        <dbReference type="ARBA" id="ARBA00022989"/>
    </source>
</evidence>
<dbReference type="GO" id="GO:0006506">
    <property type="term" value="P:GPI anchor biosynthetic process"/>
    <property type="evidence" value="ECO:0007669"/>
    <property type="project" value="UniProtKB-UniPathway"/>
</dbReference>
<evidence type="ECO:0000256" key="8">
    <source>
        <dbReference type="ARBA" id="ARBA00022824"/>
    </source>
</evidence>
<feature type="transmembrane region" description="Helical" evidence="12">
    <location>
        <begin position="769"/>
        <end position="789"/>
    </location>
</feature>
<feature type="transmembrane region" description="Helical" evidence="12">
    <location>
        <begin position="6"/>
        <end position="24"/>
    </location>
</feature>
<feature type="transmembrane region" description="Helical" evidence="12">
    <location>
        <begin position="460"/>
        <end position="477"/>
    </location>
</feature>
<gene>
    <name evidence="14" type="primary">PIGN</name>
    <name evidence="14" type="synonym">pign</name>
</gene>
<dbReference type="GO" id="GO:0051377">
    <property type="term" value="F:mannose-ethanolamine phosphotransferase activity"/>
    <property type="evidence" value="ECO:0007669"/>
    <property type="project" value="UniProtKB-UniRule"/>
</dbReference>
<dbReference type="GeneTree" id="ENSGT00390000017600"/>
<feature type="transmembrane region" description="Helical" evidence="12">
    <location>
        <begin position="562"/>
        <end position="580"/>
    </location>
</feature>
<dbReference type="InterPro" id="IPR037671">
    <property type="entry name" value="PIGN_N"/>
</dbReference>
<comment type="similarity">
    <text evidence="3 12">Belongs to the PIGG/PIGN/PIGO family. PIGN subfamily.</text>
</comment>
<comment type="caution">
    <text evidence="12">Lacks conserved residue(s) required for the propagation of feature annotation.</text>
</comment>
<reference evidence="15" key="1">
    <citation type="submission" date="2012-01" db="EMBL/GenBank/DDBJ databases">
        <title>The Genome Sequence of Oreochromis niloticus (Nile Tilapia).</title>
        <authorList>
            <consortium name="Broad Institute Genome Assembly Team"/>
            <consortium name="Broad Institute Sequencing Platform"/>
            <person name="Di Palma F."/>
            <person name="Johnson J."/>
            <person name="Lander E.S."/>
            <person name="Lindblad-Toh K."/>
        </authorList>
    </citation>
    <scope>NUCLEOTIDE SEQUENCE [LARGE SCALE GENOMIC DNA]</scope>
</reference>
<keyword evidence="11" id="KW-0325">Glycoprotein</keyword>
<evidence type="ECO:0000256" key="6">
    <source>
        <dbReference type="ARBA" id="ARBA00022679"/>
    </source>
</evidence>
<reference evidence="14" key="3">
    <citation type="submission" date="2025-09" db="UniProtKB">
        <authorList>
            <consortium name="Ensembl"/>
        </authorList>
    </citation>
    <scope>IDENTIFICATION</scope>
</reference>
<dbReference type="GO" id="GO:0005789">
    <property type="term" value="C:endoplasmic reticulum membrane"/>
    <property type="evidence" value="ECO:0007669"/>
    <property type="project" value="UniProtKB-SubCell"/>
</dbReference>
<evidence type="ECO:0000259" key="13">
    <source>
        <dbReference type="Pfam" id="PF04987"/>
    </source>
</evidence>
<evidence type="ECO:0000313" key="15">
    <source>
        <dbReference type="Proteomes" id="UP000005207"/>
    </source>
</evidence>
<evidence type="ECO:0000256" key="5">
    <source>
        <dbReference type="ARBA" id="ARBA00022502"/>
    </source>
</evidence>
<dbReference type="Pfam" id="PF01663">
    <property type="entry name" value="Phosphodiest"/>
    <property type="match status" value="1"/>
</dbReference>
<dbReference type="CDD" id="cd16020">
    <property type="entry name" value="GPI_EPT_1"/>
    <property type="match status" value="1"/>
</dbReference>
<dbReference type="Gene3D" id="3.40.720.10">
    <property type="entry name" value="Alkaline Phosphatase, subunit A"/>
    <property type="match status" value="1"/>
</dbReference>
<keyword evidence="6 12" id="KW-0808">Transferase</keyword>
<dbReference type="FunFam" id="3.40.720.10:FF:000015">
    <property type="entry name" value="GPI ethanolamine phosphate transferase 1"/>
    <property type="match status" value="1"/>
</dbReference>
<feature type="transmembrane region" description="Helical" evidence="12">
    <location>
        <begin position="531"/>
        <end position="550"/>
    </location>
</feature>
<dbReference type="Ensembl" id="ENSONIT00000064872.1">
    <property type="protein sequence ID" value="ENSONIP00000054803.1"/>
    <property type="gene ID" value="ENSONIG00000014489.2"/>
</dbReference>
<protein>
    <recommendedName>
        <fullName evidence="4 12">GPI ethanolamine phosphate transferase 1</fullName>
        <ecNumber evidence="12">2.-.-.-</ecNumber>
    </recommendedName>
</protein>
<evidence type="ECO:0000256" key="11">
    <source>
        <dbReference type="ARBA" id="ARBA00023180"/>
    </source>
</evidence>
<proteinExistence type="inferred from homology"/>
<dbReference type="Pfam" id="PF04987">
    <property type="entry name" value="PigN"/>
    <property type="match status" value="1"/>
</dbReference>
<comment type="subcellular location">
    <subcellularLocation>
        <location evidence="1 12">Endoplasmic reticulum membrane</location>
        <topology evidence="1 12">Multi-pass membrane protein</topology>
    </subcellularLocation>
</comment>
<keyword evidence="5 12" id="KW-0337">GPI-anchor biosynthesis</keyword>
<dbReference type="InterPro" id="IPR007070">
    <property type="entry name" value="GPI_EtnP_transferase_1"/>
</dbReference>
<evidence type="ECO:0000256" key="2">
    <source>
        <dbReference type="ARBA" id="ARBA00004687"/>
    </source>
</evidence>
<evidence type="ECO:0000256" key="12">
    <source>
        <dbReference type="RuleBase" id="RU367138"/>
    </source>
</evidence>
<keyword evidence="8 12" id="KW-0256">Endoplasmic reticulum</keyword>
<dbReference type="UniPathway" id="UPA00196"/>
<dbReference type="PANTHER" id="PTHR12250">
    <property type="entry name" value="PHOSPHATIDYLINOSITOL GLYCAN, CLASS N"/>
    <property type="match status" value="1"/>
</dbReference>
<evidence type="ECO:0000256" key="10">
    <source>
        <dbReference type="ARBA" id="ARBA00023136"/>
    </source>
</evidence>
<accession>A0A669D2L2</accession>
<organism evidence="14 15">
    <name type="scientific">Oreochromis niloticus</name>
    <name type="common">Nile tilapia</name>
    <name type="synonym">Tilapia nilotica</name>
    <dbReference type="NCBI Taxonomy" id="8128"/>
    <lineage>
        <taxon>Eukaryota</taxon>
        <taxon>Metazoa</taxon>
        <taxon>Chordata</taxon>
        <taxon>Craniata</taxon>
        <taxon>Vertebrata</taxon>
        <taxon>Euteleostomi</taxon>
        <taxon>Actinopterygii</taxon>
        <taxon>Neopterygii</taxon>
        <taxon>Teleostei</taxon>
        <taxon>Neoteleostei</taxon>
        <taxon>Acanthomorphata</taxon>
        <taxon>Ovalentaria</taxon>
        <taxon>Cichlomorphae</taxon>
        <taxon>Cichliformes</taxon>
        <taxon>Cichlidae</taxon>
        <taxon>African cichlids</taxon>
        <taxon>Pseudocrenilabrinae</taxon>
        <taxon>Oreochromini</taxon>
        <taxon>Oreochromis</taxon>
    </lineage>
</organism>
<reference evidence="14" key="2">
    <citation type="submission" date="2025-08" db="UniProtKB">
        <authorList>
            <consortium name="Ensembl"/>
        </authorList>
    </citation>
    <scope>IDENTIFICATION</scope>
</reference>
<keyword evidence="15" id="KW-1185">Reference proteome</keyword>
<comment type="pathway">
    <text evidence="2 12">Glycolipid biosynthesis; glycosylphosphatidylinositol-anchor biosynthesis.</text>
</comment>
<evidence type="ECO:0000256" key="3">
    <source>
        <dbReference type="ARBA" id="ARBA00008400"/>
    </source>
</evidence>
<keyword evidence="9 12" id="KW-1133">Transmembrane helix</keyword>
<evidence type="ECO:0000256" key="1">
    <source>
        <dbReference type="ARBA" id="ARBA00004477"/>
    </source>
</evidence>
<dbReference type="AlphaFoldDB" id="A0A669D2L2"/>
<dbReference type="InterPro" id="IPR017850">
    <property type="entry name" value="Alkaline_phosphatase_core_sf"/>
</dbReference>
<sequence>MITFFVIGLTVHVVFFISIFDIYFTSPLVHGMTPHSTPLEPPASRLVLVVADGLRADSLFTPLPNGSSRTPYLRGIIEDKGTWGVSHTRVPTESRPGHVALIAGFYEDVSAVAKGWKENPVEFDSVFNESRHTWCWGSPDILPMFAKGASGDHVYTHTYPAVEEDFASTDASKLDSWVFTQVKSFFKSAQSNSTLKASLWEDKNVFFLHLLGIDTNGHAHRPMSQEYLDNIGLVDAGLAEVVSIIEDFFDNDGKTAYVFTSDHGMTNWGSHGAGHPSETLTPLVAWGAGVQKAKGVTEPQPYNDGFLQDWKLEHLRRVDVSQGVLPLLYLNNSERFKAESMYTNAIQVLEQFKMKMMQKKETTLSFLFTPYQLLTESKQAEFTQKARILIQLEKYEDISLCQSLISHSLEGLVYYHTYDRFFLGCSVVLGFVGWTSYVVLVILKTHLVFFSCVQIPGRNLARLCTCVAVVITVFLLIQRSPITYYIYCLLPVPVDTFKIIAQNFTCVSLTVRNKPGSCMAVYFCCPQVVSFFHRAMLTVGLAVLSLWPFLSGLFGKAKSRSLSWLVGCLCLAAFPLMPVVGREPNIHLMLLVAVCAYVPSLTHSSLQQKRGLPLLNQIISWSTLASSIFVPLLSSTRLFHRLLSIFLSLTSTYLLLSTGSEALFPPVLSWLMFVWINIEQEALLAQGMSSRQELSTIDFSANIDITKIRQLKLDDIRRSYFFVFFIITAFFGTGNIASINSFDPASVYCFLTVFNPFIMGGLMMWKVLLFLIVLVISDLMALHFFFMVQDYGSWLDIGTSISHYVIVMSMTIFLMLLSVVTHVLTSQRLVLWRQRKMHFP</sequence>